<dbReference type="Proteomes" id="UP000287853">
    <property type="component" value="Unassembled WGS sequence"/>
</dbReference>
<evidence type="ECO:0000313" key="2">
    <source>
        <dbReference type="EMBL" id="RWX45733.1"/>
    </source>
</evidence>
<dbReference type="SUPFAM" id="SSF53300">
    <property type="entry name" value="vWA-like"/>
    <property type="match status" value="1"/>
</dbReference>
<dbReference type="PROSITE" id="PS50234">
    <property type="entry name" value="VWFA"/>
    <property type="match status" value="1"/>
</dbReference>
<gene>
    <name evidence="2" type="ORF">H206_00684</name>
</gene>
<dbReference type="Pfam" id="PF15616">
    <property type="entry name" value="TerY_C"/>
    <property type="match status" value="1"/>
</dbReference>
<name>A0A3S3QRM6_9BACT</name>
<evidence type="ECO:0000259" key="1">
    <source>
        <dbReference type="PROSITE" id="PS50234"/>
    </source>
</evidence>
<dbReference type="InterPro" id="IPR002035">
    <property type="entry name" value="VWF_A"/>
</dbReference>
<protein>
    <submittedName>
        <fullName evidence="2">Putative conserved protein YegL, contains vWA domain of TerY type</fullName>
    </submittedName>
</protein>
<sequence length="358" mass="39906">MRRLPIFLVLDVSDSMAGEPLQHLEQGLELLIRKLRQDPNALETVFLSVIAFAGKVQTLVPLLDLPAFYPPRLPLGSGTALGDALMHLMDAIDTQVQPTTPERKGDWKPLVYLMTDGKPTDDCRQAVQRWQQQYAKRAQLIAVGLGEHAATGVLSQFADHVLSYNGEDSADFYRFIEWMTMSVRSQSIRVQQHGKEDLPISLEKAENVLAPAEDHPGSDEDFAIFVGRCQQRQTPYLLKYERILLASSVFPEGRSEMPATGESQYCYRMTGCYPIDETYFDWSIAVNEVESQVDFQGLIGQASCPHCGNVSALGLCACGRLFCVDGTSTTASCPWCKQQLTMVPMETNERFDIVRSLG</sequence>
<dbReference type="Gene3D" id="3.40.50.410">
    <property type="entry name" value="von Willebrand factor, type A domain"/>
    <property type="match status" value="1"/>
</dbReference>
<accession>A0A3S3QRM6</accession>
<evidence type="ECO:0000313" key="3">
    <source>
        <dbReference type="Proteomes" id="UP000287853"/>
    </source>
</evidence>
<keyword evidence="3" id="KW-1185">Reference proteome</keyword>
<proteinExistence type="predicted"/>
<organism evidence="2 3">
    <name type="scientific">Candidatus Electrothrix aarhusensis</name>
    <dbReference type="NCBI Taxonomy" id="1859131"/>
    <lineage>
        <taxon>Bacteria</taxon>
        <taxon>Pseudomonadati</taxon>
        <taxon>Thermodesulfobacteriota</taxon>
        <taxon>Desulfobulbia</taxon>
        <taxon>Desulfobulbales</taxon>
        <taxon>Desulfobulbaceae</taxon>
        <taxon>Candidatus Electrothrix</taxon>
    </lineage>
</organism>
<dbReference type="InterPro" id="IPR036465">
    <property type="entry name" value="vWFA_dom_sf"/>
</dbReference>
<comment type="caution">
    <text evidence="2">The sequence shown here is derived from an EMBL/GenBank/DDBJ whole genome shotgun (WGS) entry which is preliminary data.</text>
</comment>
<feature type="domain" description="VWFA" evidence="1">
    <location>
        <begin position="5"/>
        <end position="179"/>
    </location>
</feature>
<dbReference type="Pfam" id="PF00092">
    <property type="entry name" value="VWA"/>
    <property type="match status" value="1"/>
</dbReference>
<dbReference type="EMBL" id="MTKO01000073">
    <property type="protein sequence ID" value="RWX45733.1"/>
    <property type="molecule type" value="Genomic_DNA"/>
</dbReference>
<dbReference type="SMART" id="SM00327">
    <property type="entry name" value="VWA"/>
    <property type="match status" value="1"/>
</dbReference>
<dbReference type="AlphaFoldDB" id="A0A3S3QRM6"/>
<dbReference type="InterPro" id="IPR028274">
    <property type="entry name" value="TerY-C"/>
</dbReference>
<reference evidence="2 3" key="1">
    <citation type="submission" date="2017-01" db="EMBL/GenBank/DDBJ databases">
        <title>The cable genome- insights into the physiology and evolution of filamentous bacteria capable of sulfide oxidation via long distance electron transfer.</title>
        <authorList>
            <person name="Schreiber L."/>
            <person name="Bjerg J.T."/>
            <person name="Boggild A."/>
            <person name="Van De Vossenberg J."/>
            <person name="Meysman F."/>
            <person name="Nielsen L.P."/>
            <person name="Schramm A."/>
            <person name="Kjeldsen K.U."/>
        </authorList>
    </citation>
    <scope>NUCLEOTIDE SEQUENCE [LARGE SCALE GENOMIC DNA]</scope>
    <source>
        <strain evidence="2">MCF</strain>
    </source>
</reference>